<dbReference type="RefSeq" id="WP_101678635.1">
    <property type="nucleotide sequence ID" value="NZ_CP136958.1"/>
</dbReference>
<feature type="domain" description="N-acetyltransferase" evidence="5">
    <location>
        <begin position="122"/>
        <end position="261"/>
    </location>
</feature>
<dbReference type="PROSITE" id="PS51186">
    <property type="entry name" value="GNAT"/>
    <property type="match status" value="1"/>
</dbReference>
<feature type="binding site" evidence="4">
    <location>
        <position position="194"/>
    </location>
    <ligand>
        <name>1D-myo-inositol 2-(L-cysteinylamino)-2-deoxy-alpha-D-glucopyranoside</name>
        <dbReference type="ChEBI" id="CHEBI:58887"/>
    </ligand>
</feature>
<comment type="caution">
    <text evidence="4">Lacks conserved residue(s) required for the propagation of feature annotation.</text>
</comment>
<comment type="catalytic activity">
    <reaction evidence="4">
        <text>1D-myo-inositol 2-(L-cysteinylamino)-2-deoxy-alpha-D-glucopyranoside + acetyl-CoA = mycothiol + CoA + H(+)</text>
        <dbReference type="Rhea" id="RHEA:26172"/>
        <dbReference type="ChEBI" id="CHEBI:15378"/>
        <dbReference type="ChEBI" id="CHEBI:16768"/>
        <dbReference type="ChEBI" id="CHEBI:57287"/>
        <dbReference type="ChEBI" id="CHEBI:57288"/>
        <dbReference type="ChEBI" id="CHEBI:58887"/>
        <dbReference type="EC" id="2.3.1.189"/>
    </reaction>
</comment>
<dbReference type="GO" id="GO:0035447">
    <property type="term" value="F:mycothiol synthase activity"/>
    <property type="evidence" value="ECO:0007669"/>
    <property type="project" value="UniProtKB-UniRule"/>
</dbReference>
<evidence type="ECO:0000256" key="4">
    <source>
        <dbReference type="HAMAP-Rule" id="MF_01698"/>
    </source>
</evidence>
<evidence type="ECO:0000256" key="1">
    <source>
        <dbReference type="ARBA" id="ARBA00022679"/>
    </source>
</evidence>
<evidence type="ECO:0000313" key="6">
    <source>
        <dbReference type="EMBL" id="WOT02493.1"/>
    </source>
</evidence>
<sequence>MEILSRAFAVDGVEPFSEQFVRGLTEPMGHTRHQIEQDGQVIALISGDGSTAELVVDPAYRRRGLGSQLYERAGLPPVWAHGDLPAARAFAAHHGLVATRILLVMGKEGYTPQEVRVPEGFRIVTAAEECDDEQWVRVNNEAFSWHPEQGGWDVDKLTEARVTQWYDPRGVFFLYEGDRLAGFHWTKRVDSVGEVYVIGLGDGYRGRGLGGPLLTAGLNAMAEDKRIILYVEGDNEQAVAMYKKAGFTERERHVVYEQPEK</sequence>
<dbReference type="KEGG" id="cpyr:CYJ47_01570"/>
<dbReference type="Pfam" id="PF00583">
    <property type="entry name" value="Acetyltransf_1"/>
    <property type="match status" value="2"/>
</dbReference>
<dbReference type="HAMAP" id="MF_01698">
    <property type="entry name" value="MshD"/>
    <property type="match status" value="1"/>
</dbReference>
<dbReference type="InterPro" id="IPR050276">
    <property type="entry name" value="MshD_Acetyltransferase"/>
</dbReference>
<comment type="function">
    <text evidence="4">Catalyzes the transfer of acetyl from acetyl-CoA to desacetylmycothiol (Cys-GlcN-Ins) to form mycothiol.</text>
</comment>
<keyword evidence="2 4" id="KW-0677">Repeat</keyword>
<dbReference type="InterPro" id="IPR017813">
    <property type="entry name" value="Mycothiol_AcTrfase"/>
</dbReference>
<feature type="binding site" evidence="4">
    <location>
        <position position="148"/>
    </location>
    <ligand>
        <name>1D-myo-inositol 2-(L-cysteinylamino)-2-deoxy-alpha-D-glucopyranoside</name>
        <dbReference type="ChEBI" id="CHEBI:58887"/>
    </ligand>
</feature>
<dbReference type="PANTHER" id="PTHR43617">
    <property type="entry name" value="L-AMINO ACID N-ACETYLTRANSFERASE"/>
    <property type="match status" value="1"/>
</dbReference>
<dbReference type="Proteomes" id="UP000234560">
    <property type="component" value="Chromosome"/>
</dbReference>
<proteinExistence type="inferred from homology"/>
<name>A0AAF1BS68_9CORY</name>
<dbReference type="InterPro" id="IPR016181">
    <property type="entry name" value="Acyl_CoA_acyltransferase"/>
</dbReference>
<reference evidence="6" key="2">
    <citation type="submission" date="2023-10" db="EMBL/GenBank/DDBJ databases">
        <authorList>
            <person name="Choi B."/>
        </authorList>
    </citation>
    <scope>NUCLEOTIDE SEQUENCE</scope>
    <source>
        <strain evidence="6">UMB0763</strain>
    </source>
</reference>
<dbReference type="PANTHER" id="PTHR43617:SF31">
    <property type="entry name" value="MYCOTHIOL ACETYLTRANSFERASE"/>
    <property type="match status" value="1"/>
</dbReference>
<dbReference type="InterPro" id="IPR000182">
    <property type="entry name" value="GNAT_dom"/>
</dbReference>
<feature type="binding site" evidence="4">
    <location>
        <position position="18"/>
    </location>
    <ligand>
        <name>1D-myo-inositol 2-(L-cysteinylamino)-2-deoxy-alpha-D-glucopyranoside</name>
        <dbReference type="ChEBI" id="CHEBI:58887"/>
    </ligand>
</feature>
<accession>A0AAF1BS68</accession>
<feature type="binding site" evidence="4">
    <location>
        <begin position="198"/>
        <end position="200"/>
    </location>
    <ligand>
        <name>acetyl-CoA</name>
        <dbReference type="ChEBI" id="CHEBI:57288"/>
        <label>2</label>
    </ligand>
</feature>
<comment type="subunit">
    <text evidence="4">Monomer.</text>
</comment>
<keyword evidence="1 4" id="KW-0808">Transferase</keyword>
<dbReference type="EC" id="2.3.1.189" evidence="4"/>
<keyword evidence="3 4" id="KW-0012">Acyltransferase</keyword>
<evidence type="ECO:0000256" key="3">
    <source>
        <dbReference type="ARBA" id="ARBA00023315"/>
    </source>
</evidence>
<dbReference type="GO" id="GO:0010125">
    <property type="term" value="P:mycothiol biosynthetic process"/>
    <property type="evidence" value="ECO:0007669"/>
    <property type="project" value="UniProtKB-UniRule"/>
</dbReference>
<protein>
    <recommendedName>
        <fullName evidence="4">Mycothiol acetyltransferase</fullName>
        <shortName evidence="4">MSH acetyltransferase</shortName>
        <ecNumber evidence="4">2.3.1.189</ecNumber>
    </recommendedName>
    <alternativeName>
        <fullName evidence="4">Mycothiol synthase</fullName>
    </alternativeName>
</protein>
<gene>
    <name evidence="4 6" type="primary">mshD</name>
    <name evidence="6" type="ORF">CYJ47_01570</name>
</gene>
<dbReference type="NCBIfam" id="TIGR03448">
    <property type="entry name" value="mycothiol_MshD"/>
    <property type="match status" value="1"/>
</dbReference>
<feature type="binding site" evidence="4">
    <location>
        <begin position="62"/>
        <end position="67"/>
    </location>
    <ligand>
        <name>acetyl-CoA</name>
        <dbReference type="ChEBI" id="CHEBI:57288"/>
        <label>1</label>
    </ligand>
</feature>
<dbReference type="GO" id="GO:0008999">
    <property type="term" value="F:protein-N-terminal-alanine acetyltransferase activity"/>
    <property type="evidence" value="ECO:0007669"/>
    <property type="project" value="TreeGrafter"/>
</dbReference>
<evidence type="ECO:0000313" key="7">
    <source>
        <dbReference type="Proteomes" id="UP000234560"/>
    </source>
</evidence>
<evidence type="ECO:0000256" key="2">
    <source>
        <dbReference type="ARBA" id="ARBA00022737"/>
    </source>
</evidence>
<feature type="binding site" evidence="4">
    <location>
        <begin position="54"/>
        <end position="56"/>
    </location>
    <ligand>
        <name>acetyl-CoA</name>
        <dbReference type="ChEBI" id="CHEBI:57288"/>
        <label>1</label>
    </ligand>
</feature>
<comment type="similarity">
    <text evidence="4">Belongs to the acetyltransferase family. MshD subfamily.</text>
</comment>
<feature type="binding site" evidence="4">
    <location>
        <position position="230"/>
    </location>
    <ligand>
        <name>1D-myo-inositol 2-(L-cysteinylamino)-2-deoxy-alpha-D-glucopyranoside</name>
        <dbReference type="ChEBI" id="CHEBI:58887"/>
    </ligand>
</feature>
<evidence type="ECO:0000259" key="5">
    <source>
        <dbReference type="PROSITE" id="PS51186"/>
    </source>
</evidence>
<organism evidence="6 7">
    <name type="scientific">Corynebacterium pyruviciproducens</name>
    <dbReference type="NCBI Taxonomy" id="598660"/>
    <lineage>
        <taxon>Bacteria</taxon>
        <taxon>Bacillati</taxon>
        <taxon>Actinomycetota</taxon>
        <taxon>Actinomycetes</taxon>
        <taxon>Mycobacteriales</taxon>
        <taxon>Corynebacteriaceae</taxon>
        <taxon>Corynebacterium</taxon>
    </lineage>
</organism>
<dbReference type="CDD" id="cd04301">
    <property type="entry name" value="NAT_SF"/>
    <property type="match status" value="1"/>
</dbReference>
<feature type="binding site" evidence="4">
    <location>
        <position position="187"/>
    </location>
    <ligand>
        <name>1D-myo-inositol 2-(L-cysteinylamino)-2-deoxy-alpha-D-glucopyranoside</name>
        <dbReference type="ChEBI" id="CHEBI:58887"/>
    </ligand>
</feature>
<dbReference type="EMBL" id="CP136958">
    <property type="protein sequence ID" value="WOT02493.1"/>
    <property type="molecule type" value="Genomic_DNA"/>
</dbReference>
<reference evidence="6" key="1">
    <citation type="submission" date="2017-12" db="EMBL/GenBank/DDBJ databases">
        <authorList>
            <person name="Thomas-White K."/>
            <person name="Wolfe A.J."/>
        </authorList>
    </citation>
    <scope>NUCLEOTIDE SEQUENCE</scope>
    <source>
        <strain evidence="6">UMB0763</strain>
    </source>
</reference>
<dbReference type="SUPFAM" id="SSF55729">
    <property type="entry name" value="Acyl-CoA N-acyltransferases (Nat)"/>
    <property type="match status" value="2"/>
</dbReference>
<dbReference type="Gene3D" id="3.40.630.30">
    <property type="match status" value="1"/>
</dbReference>
<dbReference type="AlphaFoldDB" id="A0AAF1BS68"/>